<evidence type="ECO:0000313" key="2">
    <source>
        <dbReference type="Proteomes" id="UP001165064"/>
    </source>
</evidence>
<name>A0ACB5SXR9_AMBMO</name>
<reference evidence="1" key="1">
    <citation type="submission" date="2023-04" db="EMBL/GenBank/DDBJ databases">
        <title>Ambrosiozyma monospora NBRC 10751.</title>
        <authorList>
            <person name="Ichikawa N."/>
            <person name="Sato H."/>
            <person name="Tonouchi N."/>
        </authorList>
    </citation>
    <scope>NUCLEOTIDE SEQUENCE</scope>
    <source>
        <strain evidence="1">NBRC 10751</strain>
    </source>
</reference>
<dbReference type="EMBL" id="BSXS01001293">
    <property type="protein sequence ID" value="GME75730.1"/>
    <property type="molecule type" value="Genomic_DNA"/>
</dbReference>
<accession>A0ACB5SXR9</accession>
<organism evidence="1 2">
    <name type="scientific">Ambrosiozyma monospora</name>
    <name type="common">Yeast</name>
    <name type="synonym">Endomycopsis monosporus</name>
    <dbReference type="NCBI Taxonomy" id="43982"/>
    <lineage>
        <taxon>Eukaryota</taxon>
        <taxon>Fungi</taxon>
        <taxon>Dikarya</taxon>
        <taxon>Ascomycota</taxon>
        <taxon>Saccharomycotina</taxon>
        <taxon>Pichiomycetes</taxon>
        <taxon>Pichiales</taxon>
        <taxon>Pichiaceae</taxon>
        <taxon>Ambrosiozyma</taxon>
    </lineage>
</organism>
<keyword evidence="2" id="KW-1185">Reference proteome</keyword>
<proteinExistence type="predicted"/>
<protein>
    <submittedName>
        <fullName evidence="1">Unnamed protein product</fullName>
    </submittedName>
</protein>
<comment type="caution">
    <text evidence="1">The sequence shown here is derived from an EMBL/GenBank/DDBJ whole genome shotgun (WGS) entry which is preliminary data.</text>
</comment>
<gene>
    <name evidence="1" type="ORF">Amon02_000229100</name>
</gene>
<dbReference type="Proteomes" id="UP001165064">
    <property type="component" value="Unassembled WGS sequence"/>
</dbReference>
<evidence type="ECO:0000313" key="1">
    <source>
        <dbReference type="EMBL" id="GME75730.1"/>
    </source>
</evidence>
<sequence>MSFQNPFILLVNLLSESSGLDVGSCKILTCLFFAFPASAIFKRLPDERVNLKNYYIIGVSIIYIFFILQITTGVFVLLANSLFTYLLTKYYNSRLMPWVNLIALMLFLCANHLQAQFFVTKVDFTKVDITGSQMVLVMKLSSFGWSYRDGKLFHKDPEKFKKELNTYQKSRAILTHPSLLSFLGYCFFYASLVTGPSFDYIDYERFILTVAFDDVPTEKQPGRRRKRKIPKSGRVALRKVLGGLVCAGLFVTFGTRYSLAMTRTEEWKHMNFFVKVFTMYVLGLVYRLRYYAVWLMSEGACIVAGLGYNGYDPKTNKLYWNRVQNIDPIAFELGQNVHDCLEAWNMNTNKWLKNSIYLRSSARDPVSGKPKPGVIPTFLTFLTSAFWHGTMPGYYLTFVLGATIQTVGKLFRRNLRPIFATKDNSNISKVKPIYDIVCFVVTQAAFGFLVQPFVILDFKPSIELWSSVYFWCPIGSAVVIFLFNGPFGKSISCFLKTYYLKPVSTSATPTKTDVVEPAKNAMNAVNATQEPTPQQRLVKLKEFFESTTDLLEEVKKQQGSTTLPEYDNQEEIADDNFPVNLVDLKQISKEYSDLQAEFDEWYLQSTKGKGVIVDDKELEKMKSALVNFEKDIKEYLKNIDAELSKKED</sequence>